<protein>
    <submittedName>
        <fullName evidence="1">Uncharacterized protein</fullName>
    </submittedName>
</protein>
<name>A0AAW3WKH6_SERFO</name>
<evidence type="ECO:0000313" key="1">
    <source>
        <dbReference type="EMBL" id="MBC3210713.1"/>
    </source>
</evidence>
<accession>A0AAW3WKH6</accession>
<proteinExistence type="predicted"/>
<reference evidence="1" key="1">
    <citation type="submission" date="2020-08" db="EMBL/GenBank/DDBJ databases">
        <title>Food and environmental bacterial isolates.</title>
        <authorList>
            <person name="Richter L."/>
            <person name="Du Plessis E.M."/>
            <person name="Duvenage S."/>
            <person name="Allam M."/>
            <person name="Korsten L."/>
        </authorList>
    </citation>
    <scope>NUCLEOTIDE SEQUENCE</scope>
    <source>
        <strain evidence="1">UPMP2127</strain>
    </source>
</reference>
<dbReference type="RefSeq" id="WP_179251750.1">
    <property type="nucleotide sequence ID" value="NZ_JACBIV010000002.1"/>
</dbReference>
<organism evidence="1 2">
    <name type="scientific">Serratia fonticola</name>
    <dbReference type="NCBI Taxonomy" id="47917"/>
    <lineage>
        <taxon>Bacteria</taxon>
        <taxon>Pseudomonadati</taxon>
        <taxon>Pseudomonadota</taxon>
        <taxon>Gammaproteobacteria</taxon>
        <taxon>Enterobacterales</taxon>
        <taxon>Yersiniaceae</taxon>
        <taxon>Serratia</taxon>
    </lineage>
</organism>
<dbReference type="EMBL" id="JACNYO010000001">
    <property type="protein sequence ID" value="MBC3210713.1"/>
    <property type="molecule type" value="Genomic_DNA"/>
</dbReference>
<evidence type="ECO:0000313" key="2">
    <source>
        <dbReference type="Proteomes" id="UP000659084"/>
    </source>
</evidence>
<sequence>MKITSAMHDTIYDNRTRNFVTNGVENLSANFSALIAMHNITEEALAQAVTQSYQWTEDNGRPSQLLAIRVCSARLCFGSFFMQDSRFHTLKQIVLQELNALYLADDDPIHNYLIEYQQDWTRDWFEEQMSLILSIVVPQHQPETNQPQWHDPSLATNKLFVAEGRSYMPVDFAEFSAMYQALHKISTQALPVNGDAHAHLLLTVAQYYDGAYCFNDPLRPRWYNCLAAKEISLRVYHLQQCFMQWSNQIV</sequence>
<gene>
    <name evidence="1" type="ORF">H8J20_01045</name>
</gene>
<comment type="caution">
    <text evidence="1">The sequence shown here is derived from an EMBL/GenBank/DDBJ whole genome shotgun (WGS) entry which is preliminary data.</text>
</comment>
<dbReference type="Proteomes" id="UP000659084">
    <property type="component" value="Unassembled WGS sequence"/>
</dbReference>
<dbReference type="AlphaFoldDB" id="A0AAW3WKH6"/>